<keyword evidence="4" id="KW-1185">Reference proteome</keyword>
<evidence type="ECO:0000259" key="2">
    <source>
        <dbReference type="Pfam" id="PF24096"/>
    </source>
</evidence>
<dbReference type="OrthoDB" id="8447555at2"/>
<dbReference type="Gene3D" id="3.40.50.1820">
    <property type="entry name" value="alpha/beta hydrolase"/>
    <property type="match status" value="1"/>
</dbReference>
<dbReference type="GO" id="GO:0006508">
    <property type="term" value="P:proteolysis"/>
    <property type="evidence" value="ECO:0007669"/>
    <property type="project" value="InterPro"/>
</dbReference>
<dbReference type="RefSeq" id="WP_027843102.1">
    <property type="nucleotide sequence ID" value="NZ_LMTZ01000107.1"/>
</dbReference>
<dbReference type="Proteomes" id="UP000053372">
    <property type="component" value="Unassembled WGS sequence"/>
</dbReference>
<accession>A0A0V7ZLW2</accession>
<comment type="caution">
    <text evidence="3">The sequence shown here is derived from an EMBL/GenBank/DDBJ whole genome shotgun (WGS) entry which is preliminary data.</text>
</comment>
<dbReference type="InterPro" id="IPR050452">
    <property type="entry name" value="Metacaspase"/>
</dbReference>
<dbReference type="InterPro" id="IPR011600">
    <property type="entry name" value="Pept_C14_caspase"/>
</dbReference>
<dbReference type="Pfam" id="PF00656">
    <property type="entry name" value="Peptidase_C14"/>
    <property type="match status" value="1"/>
</dbReference>
<dbReference type="InterPro" id="IPR029058">
    <property type="entry name" value="AB_hydrolase_fold"/>
</dbReference>
<proteinExistence type="predicted"/>
<gene>
    <name evidence="3" type="ORF">BC008_41830</name>
</gene>
<dbReference type="EMBL" id="LMTZ01000107">
    <property type="protein sequence ID" value="KST65473.1"/>
    <property type="molecule type" value="Genomic_DNA"/>
</dbReference>
<dbReference type="Gene3D" id="3.40.50.1460">
    <property type="match status" value="1"/>
</dbReference>
<sequence>MAKKIYALLVGINDYSKVPDAGNLYGCINDIETVEKYLRNRIATENGKWKLVENPEVPWKLTDSLATRQAIIDGFEKHLCNADSDDVVLFYYSGHGSQEPAPDVFSSVEQDGNLETFVCYDSRTYDNDNNKIQDLADKELNYLIEKVAKKDPHILVILDSCHSGTATRDPEVVERQANPNAKVRDLKDFIFPEEWVNKRVRRDYQRPRHIAISACRDFQKAKEHAGTNGQSRGAFSYFLTEALQRTNGGLSYANLVQDINALITGKVEDQSPQIEGAAEDLREAFLGGAAGEPINYFTLTYNQEEHHSWVINGGILHGIRPESEGKTSLAIFSQGTKLEDLQEIDKAICNAEVTQVMTEASKVVLFDENNEEINLPQEQAYWGVISDIPLPNLKVFFTGDEAGKSIVIKEFEKSENKFVATADLEENADYYLEADKGQYWITQPSDHKPLVAPIPEIPDKQGYTQQRAKQIIKRLEHIARWKNILELKTPPTSQIKPGDVEMKVILTSRSEEDSSKDGISRLSALSAEYTFENNKFKEPRIKIKVTNHCDKDVYFQVLELAEDYEIQVTKFFNERGSIFLPKKPDRGESCREGKELEFFIPDNYLRNGIRKFDDIYKLIVSTRDFDASLLEQRELDIPPPTKRSVGLSGTLNRLMDRVYTRKTREVVDEYINNWMTQEVKVTLIKPPGGVEIKESEPTRLLTGVNLQGHSSFKGKFSINPLPPISRDPNSNVIPPIFLQDQTTVLRDGRRLPEPYNFNMTRGGGGNLSVLEIVDLKNRESVTPENPIKLIVERRSLSGEHILPVAYDGEFFLPLGKAKTVNGKTEISIERLPEPITDSRSLQGSIKILFQKIIYESAGKGLGAKFSYPLLRIANISDTGRVTYNVNSKEIREKVASANKILLYIHGITGDTETLLPSVQLTAEFIGESLKEKGKYDLILAFEYESIKTKIQQSAKDLKQRLEEVGLTANHGKQLHIVAHSMGGLVSRAFIEQEGGNEFVQHLVMLGTPNAGSPWSQIQDWVFTALGIGLNQLSSVAWPINIISGLLAFLEANDDALDQMKYQSDFMQSIAQNNDPNVQYTIIAGDRSIRPEALQVEPGKNSSKIQRLMRKLFGSAVDNVVNMAFFNQPNDIAVSLESMTSISTQRNPQPRIISPIACDHLTYFTSEAGLLALVQALCEDL</sequence>
<protein>
    <submittedName>
        <fullName evidence="3">Peptidase C14 caspase catalytic subunit p20</fullName>
    </submittedName>
</protein>
<dbReference type="GO" id="GO:0005737">
    <property type="term" value="C:cytoplasm"/>
    <property type="evidence" value="ECO:0007669"/>
    <property type="project" value="TreeGrafter"/>
</dbReference>
<organism evidence="3 4">
    <name type="scientific">Mastigocoleus testarum BC008</name>
    <dbReference type="NCBI Taxonomy" id="371196"/>
    <lineage>
        <taxon>Bacteria</taxon>
        <taxon>Bacillati</taxon>
        <taxon>Cyanobacteriota</taxon>
        <taxon>Cyanophyceae</taxon>
        <taxon>Nostocales</taxon>
        <taxon>Hapalosiphonaceae</taxon>
        <taxon>Mastigocoleus</taxon>
    </lineage>
</organism>
<dbReference type="SUPFAM" id="SSF53474">
    <property type="entry name" value="alpha/beta-Hydrolases"/>
    <property type="match status" value="1"/>
</dbReference>
<reference evidence="3 4" key="1">
    <citation type="journal article" date="2015" name="Genome Announc.">
        <title>Draft Genome of the Euendolithic (true boring) Cyanobacterium Mastigocoleus testarum strain BC008.</title>
        <authorList>
            <person name="Guida B.S."/>
            <person name="Garcia-Pichel F."/>
        </authorList>
    </citation>
    <scope>NUCLEOTIDE SEQUENCE [LARGE SCALE GENOMIC DNA]</scope>
    <source>
        <strain evidence="3 4">BC008</strain>
    </source>
</reference>
<feature type="domain" description="DUF7379" evidence="2">
    <location>
        <begin position="901"/>
        <end position="1020"/>
    </location>
</feature>
<dbReference type="InterPro" id="IPR055803">
    <property type="entry name" value="DUF7379"/>
</dbReference>
<dbReference type="Pfam" id="PF24096">
    <property type="entry name" value="DUF7379"/>
    <property type="match status" value="1"/>
</dbReference>
<name>A0A0V7ZLW2_9CYAN</name>
<feature type="domain" description="Peptidase C14 caspase" evidence="1">
    <location>
        <begin position="6"/>
        <end position="275"/>
    </location>
</feature>
<dbReference type="GO" id="GO:0004197">
    <property type="term" value="F:cysteine-type endopeptidase activity"/>
    <property type="evidence" value="ECO:0007669"/>
    <property type="project" value="InterPro"/>
</dbReference>
<dbReference type="PANTHER" id="PTHR48104">
    <property type="entry name" value="METACASPASE-4"/>
    <property type="match status" value="1"/>
</dbReference>
<evidence type="ECO:0000259" key="1">
    <source>
        <dbReference type="Pfam" id="PF00656"/>
    </source>
</evidence>
<dbReference type="AlphaFoldDB" id="A0A0V7ZLW2"/>
<dbReference type="PANTHER" id="PTHR48104:SF30">
    <property type="entry name" value="METACASPASE-1"/>
    <property type="match status" value="1"/>
</dbReference>
<evidence type="ECO:0000313" key="3">
    <source>
        <dbReference type="EMBL" id="KST65473.1"/>
    </source>
</evidence>
<evidence type="ECO:0000313" key="4">
    <source>
        <dbReference type="Proteomes" id="UP000053372"/>
    </source>
</evidence>